<dbReference type="PRINTS" id="PR00032">
    <property type="entry name" value="HTHARAC"/>
</dbReference>
<evidence type="ECO:0000313" key="10">
    <source>
        <dbReference type="Proteomes" id="UP000014155"/>
    </source>
</evidence>
<dbReference type="Proteomes" id="UP000014155">
    <property type="component" value="Unassembled WGS sequence"/>
</dbReference>
<dbReference type="InterPro" id="IPR018062">
    <property type="entry name" value="HTH_AraC-typ_CS"/>
</dbReference>
<dbReference type="SUPFAM" id="SSF46689">
    <property type="entry name" value="Homeodomain-like"/>
    <property type="match status" value="2"/>
</dbReference>
<evidence type="ECO:0000259" key="7">
    <source>
        <dbReference type="PROSITE" id="PS01124"/>
    </source>
</evidence>
<reference evidence="9 10" key="1">
    <citation type="journal article" date="2013" name="Genome Announc.">
        <title>Draft Genome Sequence of the Cellulolytic, Mesophilic, Anaerobic Bacterium Clostridium termitidis Strain CT1112 (DSM 5398).</title>
        <authorList>
            <person name="Lal S."/>
            <person name="Ramachandran U."/>
            <person name="Zhang X."/>
            <person name="Munir R."/>
            <person name="Sparling R."/>
            <person name="Levin D.B."/>
        </authorList>
    </citation>
    <scope>NUCLEOTIDE SEQUENCE [LARGE SCALE GENOMIC DNA]</scope>
    <source>
        <strain evidence="9 10">CT1112</strain>
    </source>
</reference>
<dbReference type="InterPro" id="IPR020449">
    <property type="entry name" value="Tscrpt_reg_AraC-type_HTH"/>
</dbReference>
<dbReference type="PANTHER" id="PTHR43280:SF2">
    <property type="entry name" value="HTH-TYPE TRANSCRIPTIONAL REGULATOR EXSA"/>
    <property type="match status" value="1"/>
</dbReference>
<feature type="modified residue" description="4-aspartylphosphate" evidence="6">
    <location>
        <position position="55"/>
    </location>
</feature>
<dbReference type="GO" id="GO:0000160">
    <property type="term" value="P:phosphorelay signal transduction system"/>
    <property type="evidence" value="ECO:0007669"/>
    <property type="project" value="InterPro"/>
</dbReference>
<evidence type="ECO:0000313" key="9">
    <source>
        <dbReference type="EMBL" id="EMS69241.1"/>
    </source>
</evidence>
<dbReference type="InterPro" id="IPR009057">
    <property type="entry name" value="Homeodomain-like_sf"/>
</dbReference>
<dbReference type="AlphaFoldDB" id="S0FHB6"/>
<feature type="domain" description="Response regulatory" evidence="8">
    <location>
        <begin position="3"/>
        <end position="120"/>
    </location>
</feature>
<dbReference type="InterPro" id="IPR011006">
    <property type="entry name" value="CheY-like_superfamily"/>
</dbReference>
<comment type="caution">
    <text evidence="9">The sequence shown here is derived from an EMBL/GenBank/DDBJ whole genome shotgun (WGS) entry which is preliminary data.</text>
</comment>
<protein>
    <recommendedName>
        <fullName evidence="1">Stage 0 sporulation protein A homolog</fullName>
    </recommendedName>
</protein>
<gene>
    <name evidence="9" type="ORF">CTER_5190</name>
</gene>
<evidence type="ECO:0000256" key="2">
    <source>
        <dbReference type="ARBA" id="ARBA00023015"/>
    </source>
</evidence>
<evidence type="ECO:0000256" key="3">
    <source>
        <dbReference type="ARBA" id="ARBA00023125"/>
    </source>
</evidence>
<comment type="function">
    <text evidence="5">May play the central regulatory role in sporulation. It may be an element of the effector pathway responsible for the activation of sporulation genes in response to nutritional stress. Spo0A may act in concert with spo0H (a sigma factor) to control the expression of some genes that are critical to the sporulation process.</text>
</comment>
<accession>S0FHB6</accession>
<dbReference type="EMBL" id="AORV01000070">
    <property type="protein sequence ID" value="EMS69241.1"/>
    <property type="molecule type" value="Genomic_DNA"/>
</dbReference>
<dbReference type="SMART" id="SM00342">
    <property type="entry name" value="HTH_ARAC"/>
    <property type="match status" value="1"/>
</dbReference>
<proteinExistence type="predicted"/>
<dbReference type="Pfam" id="PF12833">
    <property type="entry name" value="HTH_18"/>
    <property type="match status" value="1"/>
</dbReference>
<name>S0FHB6_RUMCE</name>
<dbReference type="PATRIC" id="fig|1195236.3.peg.5326"/>
<evidence type="ECO:0000259" key="8">
    <source>
        <dbReference type="PROSITE" id="PS50110"/>
    </source>
</evidence>
<dbReference type="GO" id="GO:0043565">
    <property type="term" value="F:sequence-specific DNA binding"/>
    <property type="evidence" value="ECO:0007669"/>
    <property type="project" value="InterPro"/>
</dbReference>
<dbReference type="SMART" id="SM00448">
    <property type="entry name" value="REC"/>
    <property type="match status" value="1"/>
</dbReference>
<dbReference type="Gene3D" id="1.10.10.60">
    <property type="entry name" value="Homeodomain-like"/>
    <property type="match status" value="2"/>
</dbReference>
<keyword evidence="6" id="KW-0597">Phosphoprotein</keyword>
<dbReference type="InterPro" id="IPR001789">
    <property type="entry name" value="Sig_transdc_resp-reg_receiver"/>
</dbReference>
<keyword evidence="2" id="KW-0805">Transcription regulation</keyword>
<sequence>MYKLLIAEDEEIFRKVLPSIIDWNSIGFEIIGVVEDGFEALKLLEQVEVDVILTDIRMPHINGLELAMEVKSRFPRIKTILLSAFNEFEYARKGIDCGVYGYLLKSDDEESIEKYFVKLSKVLSQENLIGKNDESLWGYREAFLKDIISNKDFDINTILERGKLVYIDIPADKILISVIRLDEYNSIVQTYSAGKVKSIIKTIRTFLVKNVELKKMGYIIELDDMICIIWNQPEAVFKQNVEALFEELTIEMSISEVIHGKELTVTFVCSGSINEFLSIGQVYNNILKAFKHRTYLGGNKILFITDFKDRNEPVMTFGEENNIIRKTQGLIQDENSNSVIQYFDELEEELVKKCFTDINQIITLSIKIILTVSSDVGRMRGNSSHEFFTKFSYQIREIGYCETIASVFGQIKAFLAEVIVLLNRENSPINKKIIEEAVRFIQENYAKSINLESVAKHVNVHPVHLSRLFSQDMGKTFKSVLTDIRIDEAKKMLMDINNKVYEVAFAVGYENPRYFSELFKNTTNLTPVEYREKFKC</sequence>
<dbReference type="Pfam" id="PF00072">
    <property type="entry name" value="Response_reg"/>
    <property type="match status" value="1"/>
</dbReference>
<dbReference type="Gene3D" id="3.40.50.2300">
    <property type="match status" value="1"/>
</dbReference>
<dbReference type="InterPro" id="IPR018060">
    <property type="entry name" value="HTH_AraC"/>
</dbReference>
<dbReference type="STRING" id="1195236.CTER_5190"/>
<dbReference type="SUPFAM" id="SSF52172">
    <property type="entry name" value="CheY-like"/>
    <property type="match status" value="1"/>
</dbReference>
<dbReference type="GO" id="GO:0003700">
    <property type="term" value="F:DNA-binding transcription factor activity"/>
    <property type="evidence" value="ECO:0007669"/>
    <property type="project" value="InterPro"/>
</dbReference>
<evidence type="ECO:0000256" key="1">
    <source>
        <dbReference type="ARBA" id="ARBA00018672"/>
    </source>
</evidence>
<dbReference type="eggNOG" id="COG4753">
    <property type="taxonomic scope" value="Bacteria"/>
</dbReference>
<dbReference type="eggNOG" id="COG2207">
    <property type="taxonomic scope" value="Bacteria"/>
</dbReference>
<organism evidence="9 10">
    <name type="scientific">Ruminiclostridium cellobioparum subsp. termitidis CT1112</name>
    <dbReference type="NCBI Taxonomy" id="1195236"/>
    <lineage>
        <taxon>Bacteria</taxon>
        <taxon>Bacillati</taxon>
        <taxon>Bacillota</taxon>
        <taxon>Clostridia</taxon>
        <taxon>Eubacteriales</taxon>
        <taxon>Oscillospiraceae</taxon>
        <taxon>Ruminiclostridium</taxon>
    </lineage>
</organism>
<dbReference type="RefSeq" id="WP_004630728.1">
    <property type="nucleotide sequence ID" value="NZ_AORV01000070.1"/>
</dbReference>
<dbReference type="PROSITE" id="PS00041">
    <property type="entry name" value="HTH_ARAC_FAMILY_1"/>
    <property type="match status" value="1"/>
</dbReference>
<dbReference type="PROSITE" id="PS50110">
    <property type="entry name" value="RESPONSE_REGULATORY"/>
    <property type="match status" value="1"/>
</dbReference>
<keyword evidence="10" id="KW-1185">Reference proteome</keyword>
<evidence type="ECO:0000256" key="5">
    <source>
        <dbReference type="ARBA" id="ARBA00024867"/>
    </source>
</evidence>
<evidence type="ECO:0000256" key="4">
    <source>
        <dbReference type="ARBA" id="ARBA00023163"/>
    </source>
</evidence>
<dbReference type="PANTHER" id="PTHR43280">
    <property type="entry name" value="ARAC-FAMILY TRANSCRIPTIONAL REGULATOR"/>
    <property type="match status" value="1"/>
</dbReference>
<evidence type="ECO:0000256" key="6">
    <source>
        <dbReference type="PROSITE-ProRule" id="PRU00169"/>
    </source>
</evidence>
<feature type="domain" description="HTH araC/xylS-type" evidence="7">
    <location>
        <begin position="435"/>
        <end position="533"/>
    </location>
</feature>
<keyword evidence="3" id="KW-0238">DNA-binding</keyword>
<dbReference type="PROSITE" id="PS01124">
    <property type="entry name" value="HTH_ARAC_FAMILY_2"/>
    <property type="match status" value="1"/>
</dbReference>
<dbReference type="CDD" id="cd17536">
    <property type="entry name" value="REC_YesN-like"/>
    <property type="match status" value="1"/>
</dbReference>
<keyword evidence="4" id="KW-0804">Transcription</keyword>